<dbReference type="InterPro" id="IPR042245">
    <property type="entry name" value="Tgt2/MlaC_sf"/>
</dbReference>
<reference evidence="2" key="1">
    <citation type="submission" date="2022-09" db="EMBL/GenBank/DDBJ databases">
        <title>Rhodovastum sp. nov. RN2-1 isolated from soil in Seongnam, South Korea.</title>
        <authorList>
            <person name="Le N.T."/>
        </authorList>
    </citation>
    <scope>NUCLEOTIDE SEQUENCE</scope>
    <source>
        <strain evidence="2">RN2-1</strain>
    </source>
</reference>
<gene>
    <name evidence="2" type="ORF">OL599_16075</name>
</gene>
<dbReference type="NCBIfam" id="TIGR03481">
    <property type="entry name" value="HpnM"/>
    <property type="match status" value="1"/>
</dbReference>
<dbReference type="Pfam" id="PF05494">
    <property type="entry name" value="MlaC"/>
    <property type="match status" value="1"/>
</dbReference>
<evidence type="ECO:0000313" key="3">
    <source>
        <dbReference type="Proteomes" id="UP001165679"/>
    </source>
</evidence>
<dbReference type="RefSeq" id="WP_264714842.1">
    <property type="nucleotide sequence ID" value="NZ_JAPDNT010000015.1"/>
</dbReference>
<dbReference type="Proteomes" id="UP001165679">
    <property type="component" value="Unassembled WGS sequence"/>
</dbReference>
<accession>A0AA41YP32</accession>
<dbReference type="EMBL" id="JAPDNT010000015">
    <property type="protein sequence ID" value="MCW3476096.1"/>
    <property type="molecule type" value="Genomic_DNA"/>
</dbReference>
<evidence type="ECO:0000256" key="1">
    <source>
        <dbReference type="SAM" id="SignalP"/>
    </source>
</evidence>
<dbReference type="InterPro" id="IPR008869">
    <property type="entry name" value="MlaC/ttg2D"/>
</dbReference>
<dbReference type="InterPro" id="IPR017842">
    <property type="entry name" value="Hopanoid_biosyn-assoc_HpnM"/>
</dbReference>
<sequence length="212" mass="22670">MPAVAIDRRYLLMVGAGATIAAAIRPGTACAAVDPAVVAPIQGLYDSLLRIMRAGTRTPFSQRFDMLAPAVDRALDLATILQVSVGPMWNSLSADQHAALFAAFRRYSISSYVSSFNTFTGQRFVIEPDVRSGGANQIILQTKIIPASGETHELDYVMRQTGPNWKAVDVLADGAISRVATQRSDFRSFLMHGGGDALLASLQRKAADLASG</sequence>
<evidence type="ECO:0000313" key="2">
    <source>
        <dbReference type="EMBL" id="MCW3476096.1"/>
    </source>
</evidence>
<keyword evidence="1" id="KW-0732">Signal</keyword>
<dbReference type="Gene3D" id="3.10.450.710">
    <property type="entry name" value="Tgt2/MlaC"/>
    <property type="match status" value="1"/>
</dbReference>
<dbReference type="AlphaFoldDB" id="A0AA41YP32"/>
<name>A0AA41YP32_9PROT</name>
<keyword evidence="3" id="KW-1185">Reference proteome</keyword>
<feature type="chain" id="PRO_5041228541" evidence="1">
    <location>
        <begin position="32"/>
        <end position="212"/>
    </location>
</feature>
<protein>
    <submittedName>
        <fullName evidence="2">ABC transporter substrate-binding protein</fullName>
    </submittedName>
</protein>
<organism evidence="2 3">
    <name type="scientific">Limobrevibacterium gyesilva</name>
    <dbReference type="NCBI Taxonomy" id="2991712"/>
    <lineage>
        <taxon>Bacteria</taxon>
        <taxon>Pseudomonadati</taxon>
        <taxon>Pseudomonadota</taxon>
        <taxon>Alphaproteobacteria</taxon>
        <taxon>Acetobacterales</taxon>
        <taxon>Acetobacteraceae</taxon>
        <taxon>Limobrevibacterium</taxon>
    </lineage>
</organism>
<comment type="caution">
    <text evidence="2">The sequence shown here is derived from an EMBL/GenBank/DDBJ whole genome shotgun (WGS) entry which is preliminary data.</text>
</comment>
<proteinExistence type="predicted"/>
<feature type="signal peptide" evidence="1">
    <location>
        <begin position="1"/>
        <end position="31"/>
    </location>
</feature>
<dbReference type="PANTHER" id="PTHR36573:SF1">
    <property type="entry name" value="INTERMEMBRANE PHOSPHOLIPID TRANSPORT SYSTEM BINDING PROTEIN MLAC"/>
    <property type="match status" value="1"/>
</dbReference>
<reference evidence="2" key="2">
    <citation type="submission" date="2022-10" db="EMBL/GenBank/DDBJ databases">
        <authorList>
            <person name="Trinh H.N."/>
        </authorList>
    </citation>
    <scope>NUCLEOTIDE SEQUENCE</scope>
    <source>
        <strain evidence="2">RN2-1</strain>
    </source>
</reference>
<dbReference type="PANTHER" id="PTHR36573">
    <property type="entry name" value="INTERMEMBRANE PHOSPHOLIPID TRANSPORT SYSTEM BINDING PROTEIN MLAC"/>
    <property type="match status" value="1"/>
</dbReference>